<feature type="compositionally biased region" description="Basic and acidic residues" evidence="1">
    <location>
        <begin position="331"/>
        <end position="342"/>
    </location>
</feature>
<dbReference type="InterPro" id="IPR025558">
    <property type="entry name" value="DUF4283"/>
</dbReference>
<feature type="non-terminal residue" evidence="3">
    <location>
        <position position="367"/>
    </location>
</feature>
<dbReference type="Pfam" id="PF14111">
    <property type="entry name" value="DUF4283"/>
    <property type="match status" value="1"/>
</dbReference>
<reference evidence="3" key="1">
    <citation type="journal article" date="2022" name="Int. J. Mol. Sci.">
        <title>Draft Genome of Tanacetum Coccineum: Genomic Comparison of Closely Related Tanacetum-Family Plants.</title>
        <authorList>
            <person name="Yamashiro T."/>
            <person name="Shiraishi A."/>
            <person name="Nakayama K."/>
            <person name="Satake H."/>
        </authorList>
    </citation>
    <scope>NUCLEOTIDE SEQUENCE</scope>
</reference>
<evidence type="ECO:0000313" key="3">
    <source>
        <dbReference type="EMBL" id="GJT59405.1"/>
    </source>
</evidence>
<dbReference type="PANTHER" id="PTHR31286">
    <property type="entry name" value="GLYCINE-RICH CELL WALL STRUCTURAL PROTEIN 1.8-LIKE"/>
    <property type="match status" value="1"/>
</dbReference>
<dbReference type="EMBL" id="BQNB010017106">
    <property type="protein sequence ID" value="GJT59405.1"/>
    <property type="molecule type" value="Genomic_DNA"/>
</dbReference>
<feature type="region of interest" description="Disordered" evidence="1">
    <location>
        <begin position="331"/>
        <end position="367"/>
    </location>
</feature>
<dbReference type="PANTHER" id="PTHR31286:SF99">
    <property type="entry name" value="DUF4283 DOMAIN-CONTAINING PROTEIN"/>
    <property type="match status" value="1"/>
</dbReference>
<dbReference type="InterPro" id="IPR040256">
    <property type="entry name" value="At4g02000-like"/>
</dbReference>
<comment type="caution">
    <text evidence="3">The sequence shown here is derived from an EMBL/GenBank/DDBJ whole genome shotgun (WGS) entry which is preliminary data.</text>
</comment>
<protein>
    <submittedName>
        <fullName evidence="3">Zinc knuckle CX2CX4HX4C containing protein</fullName>
    </submittedName>
</protein>
<proteinExistence type="predicted"/>
<reference evidence="3" key="2">
    <citation type="submission" date="2022-01" db="EMBL/GenBank/DDBJ databases">
        <authorList>
            <person name="Yamashiro T."/>
            <person name="Shiraishi A."/>
            <person name="Satake H."/>
            <person name="Nakayama K."/>
        </authorList>
    </citation>
    <scope>NUCLEOTIDE SEQUENCE</scope>
</reference>
<sequence>MDSGDEPFKGSLRASMIKNIEGKMIGKDGKPLRKAVRFSSHDENPMLNSDNPKSLGDVATPIHEVLDDDGQAPKPKESHTSSFASVLLNSQPKQTVKISEMRNMESVDGARVTIPMSAVEEVSSRFKNTLYGFFIGKRLAFRLVENYVKNTWAKFGLKRVMLEDDFFLFQFESKDGMEKVMEGGPWLIRLVPLFLNIWTPNTLLRKDEIKSAPVWIKLHHVPIVAYSEVGLSLITTQIGRPIMLDTYTSSMCLKSWGRKEYARALVEVLAEEELLKSMVVVIPKNDGKGHTLATISIEYEWKPPRCGVCKVFDHVEDKCPKVVKSVVVEESTKNDDDGFTEVKKKKHKPKQPKQVEGVRLSKPKPNF</sequence>
<evidence type="ECO:0000256" key="1">
    <source>
        <dbReference type="SAM" id="MobiDB-lite"/>
    </source>
</evidence>
<keyword evidence="4" id="KW-1185">Reference proteome</keyword>
<evidence type="ECO:0000259" key="2">
    <source>
        <dbReference type="Pfam" id="PF14111"/>
    </source>
</evidence>
<organism evidence="3 4">
    <name type="scientific">Tanacetum coccineum</name>
    <dbReference type="NCBI Taxonomy" id="301880"/>
    <lineage>
        <taxon>Eukaryota</taxon>
        <taxon>Viridiplantae</taxon>
        <taxon>Streptophyta</taxon>
        <taxon>Embryophyta</taxon>
        <taxon>Tracheophyta</taxon>
        <taxon>Spermatophyta</taxon>
        <taxon>Magnoliopsida</taxon>
        <taxon>eudicotyledons</taxon>
        <taxon>Gunneridae</taxon>
        <taxon>Pentapetalae</taxon>
        <taxon>asterids</taxon>
        <taxon>campanulids</taxon>
        <taxon>Asterales</taxon>
        <taxon>Asteraceae</taxon>
        <taxon>Asteroideae</taxon>
        <taxon>Anthemideae</taxon>
        <taxon>Anthemidinae</taxon>
        <taxon>Tanacetum</taxon>
    </lineage>
</organism>
<evidence type="ECO:0000313" key="4">
    <source>
        <dbReference type="Proteomes" id="UP001151760"/>
    </source>
</evidence>
<feature type="domain" description="DUF4283" evidence="2">
    <location>
        <begin position="124"/>
        <end position="201"/>
    </location>
</feature>
<name>A0ABQ5F805_9ASTR</name>
<accession>A0ABQ5F805</accession>
<dbReference type="Proteomes" id="UP001151760">
    <property type="component" value="Unassembled WGS sequence"/>
</dbReference>
<gene>
    <name evidence="3" type="ORF">Tco_1002938</name>
</gene>